<dbReference type="PANTHER" id="PTHR30126:SF98">
    <property type="entry name" value="HTH-TYPE TRANSCRIPTIONAL ACTIVATOR BAUR"/>
    <property type="match status" value="1"/>
</dbReference>
<evidence type="ECO:0000313" key="7">
    <source>
        <dbReference type="Proteomes" id="UP000244940"/>
    </source>
</evidence>
<name>A0A2U2C7Z9_9RHOB</name>
<evidence type="ECO:0000259" key="5">
    <source>
        <dbReference type="PROSITE" id="PS50931"/>
    </source>
</evidence>
<dbReference type="Proteomes" id="UP000244940">
    <property type="component" value="Unassembled WGS sequence"/>
</dbReference>
<organism evidence="6 7">
    <name type="scientific">Pararhodobacter marinus</name>
    <dbReference type="NCBI Taxonomy" id="2184063"/>
    <lineage>
        <taxon>Bacteria</taxon>
        <taxon>Pseudomonadati</taxon>
        <taxon>Pseudomonadota</taxon>
        <taxon>Alphaproteobacteria</taxon>
        <taxon>Rhodobacterales</taxon>
        <taxon>Paracoccaceae</taxon>
        <taxon>Pararhodobacter</taxon>
    </lineage>
</organism>
<dbReference type="Pfam" id="PF03466">
    <property type="entry name" value="LysR_substrate"/>
    <property type="match status" value="1"/>
</dbReference>
<dbReference type="Gene3D" id="1.10.10.10">
    <property type="entry name" value="Winged helix-like DNA-binding domain superfamily/Winged helix DNA-binding domain"/>
    <property type="match status" value="2"/>
</dbReference>
<proteinExistence type="inferred from homology"/>
<dbReference type="GO" id="GO:0000976">
    <property type="term" value="F:transcription cis-regulatory region binding"/>
    <property type="evidence" value="ECO:0007669"/>
    <property type="project" value="TreeGrafter"/>
</dbReference>
<keyword evidence="4" id="KW-0804">Transcription</keyword>
<evidence type="ECO:0000313" key="6">
    <source>
        <dbReference type="EMBL" id="PWE27982.1"/>
    </source>
</evidence>
<dbReference type="SUPFAM" id="SSF46785">
    <property type="entry name" value="Winged helix' DNA-binding domain"/>
    <property type="match status" value="2"/>
</dbReference>
<protein>
    <recommendedName>
        <fullName evidence="5">HTH lysR-type domain-containing protein</fullName>
    </recommendedName>
</protein>
<dbReference type="AlphaFoldDB" id="A0A2U2C7Z9"/>
<dbReference type="PROSITE" id="PS50931">
    <property type="entry name" value="HTH_LYSR"/>
    <property type="match status" value="2"/>
</dbReference>
<evidence type="ECO:0000256" key="4">
    <source>
        <dbReference type="ARBA" id="ARBA00023163"/>
    </source>
</evidence>
<dbReference type="PANTHER" id="PTHR30126">
    <property type="entry name" value="HTH-TYPE TRANSCRIPTIONAL REGULATOR"/>
    <property type="match status" value="1"/>
</dbReference>
<evidence type="ECO:0000256" key="3">
    <source>
        <dbReference type="ARBA" id="ARBA00023125"/>
    </source>
</evidence>
<dbReference type="OrthoDB" id="7260751at2"/>
<evidence type="ECO:0000256" key="1">
    <source>
        <dbReference type="ARBA" id="ARBA00009437"/>
    </source>
</evidence>
<dbReference type="RefSeq" id="WP_109533978.1">
    <property type="nucleotide sequence ID" value="NZ_QEYD01000008.1"/>
</dbReference>
<dbReference type="InterPro" id="IPR036390">
    <property type="entry name" value="WH_DNA-bd_sf"/>
</dbReference>
<accession>A0A2U2C7Z9</accession>
<keyword evidence="3" id="KW-0238">DNA-binding</keyword>
<sequence length="399" mass="43082">MPLPLTAREARVIRALSEHRRLALVAETLATSQSSVSRALGEAEARLGVALFQRGWTGSEPTAQGDVVVDLCQRILADLERVAADLSEGAPRLPALVRWRHLDALSAVVRQGSAQAAARDLGLTQPAVSQALRDLSGFVSAPLFRRHAKGLTPLPGAYALAALWDRIETDLRALPDLLERASRGMSGRVAVGMMPFSGQAKVMAAFGDLTRLHPNLRLIGVPGNYTALCEALKRREIDVIVGLLRSPAPFPGFIEEPLYDERFTLVARRDHPVHDAPVTIDTLARQSWVVAPHGTPVRRYFETVFRRLGAVPPAQSYEIWSFADAEQMIADSDSVALLSYSDETLAGLRPDLKRVAFDLPDAGISVGLTRLGDAAPPPAIRAFALALATQLARIASPEG</sequence>
<dbReference type="Gene3D" id="3.40.190.10">
    <property type="entry name" value="Periplasmic binding protein-like II"/>
    <property type="match status" value="2"/>
</dbReference>
<dbReference type="InterPro" id="IPR005119">
    <property type="entry name" value="LysR_subst-bd"/>
</dbReference>
<comment type="similarity">
    <text evidence="1">Belongs to the LysR transcriptional regulatory family.</text>
</comment>
<keyword evidence="7" id="KW-1185">Reference proteome</keyword>
<feature type="domain" description="HTH lysR-type" evidence="5">
    <location>
        <begin position="5"/>
        <end position="62"/>
    </location>
</feature>
<feature type="domain" description="HTH lysR-type" evidence="5">
    <location>
        <begin position="97"/>
        <end position="154"/>
    </location>
</feature>
<reference evidence="6 7" key="1">
    <citation type="submission" date="2018-05" db="EMBL/GenBank/DDBJ databases">
        <title>Pararhodobacter marina sp. nov., isolated from deep-sea water of the Indian Ocean.</title>
        <authorList>
            <person name="Lai Q.Sr."/>
            <person name="Liu X."/>
            <person name="Shao Z."/>
        </authorList>
    </citation>
    <scope>NUCLEOTIDE SEQUENCE [LARGE SCALE GENOMIC DNA]</scope>
    <source>
        <strain evidence="6 7">CIC4N-9</strain>
    </source>
</reference>
<dbReference type="InterPro" id="IPR036388">
    <property type="entry name" value="WH-like_DNA-bd_sf"/>
</dbReference>
<gene>
    <name evidence="6" type="ORF">C4N9_14105</name>
</gene>
<dbReference type="SUPFAM" id="SSF53850">
    <property type="entry name" value="Periplasmic binding protein-like II"/>
    <property type="match status" value="1"/>
</dbReference>
<keyword evidence="2" id="KW-0805">Transcription regulation</keyword>
<dbReference type="InterPro" id="IPR000847">
    <property type="entry name" value="LysR_HTH_N"/>
</dbReference>
<comment type="caution">
    <text evidence="6">The sequence shown here is derived from an EMBL/GenBank/DDBJ whole genome shotgun (WGS) entry which is preliminary data.</text>
</comment>
<dbReference type="Pfam" id="PF00126">
    <property type="entry name" value="HTH_1"/>
    <property type="match status" value="2"/>
</dbReference>
<dbReference type="GeneID" id="94366025"/>
<dbReference type="GO" id="GO:0003700">
    <property type="term" value="F:DNA-binding transcription factor activity"/>
    <property type="evidence" value="ECO:0007669"/>
    <property type="project" value="InterPro"/>
</dbReference>
<evidence type="ECO:0000256" key="2">
    <source>
        <dbReference type="ARBA" id="ARBA00023015"/>
    </source>
</evidence>
<dbReference type="EMBL" id="QEYD01000008">
    <property type="protein sequence ID" value="PWE27982.1"/>
    <property type="molecule type" value="Genomic_DNA"/>
</dbReference>